<proteinExistence type="predicted"/>
<dbReference type="AlphaFoldDB" id="E1QUD8"/>
<name>E1QUD8_VULDI</name>
<gene>
    <name evidence="3" type="ordered locus">Vdis_0464</name>
</gene>
<dbReference type="RefSeq" id="WP_013335589.1">
    <property type="nucleotide sequence ID" value="NC_014537.1"/>
</dbReference>
<evidence type="ECO:0000313" key="3">
    <source>
        <dbReference type="EMBL" id="ADN49864.1"/>
    </source>
</evidence>
<reference evidence="4" key="2">
    <citation type="journal article" date="2010" name="Stand. Genomic Sci.">
        <title>Complete genome sequence of Vulcanisaeta distributa type strain (IC-017T).</title>
        <authorList>
            <person name="Mavromatis K."/>
            <person name="Sikorski J."/>
            <person name="Pabst E."/>
            <person name="Teshima H."/>
            <person name="Lapidus A."/>
            <person name="Lucas S."/>
            <person name="Nolan M."/>
            <person name="Glavina Del Rio T."/>
            <person name="Cheng J."/>
            <person name="Bruce D."/>
            <person name="Goodwin L."/>
            <person name="Pitluck S."/>
            <person name="Liolios K."/>
            <person name="Ivanova N."/>
            <person name="Mikhailova N."/>
            <person name="Pati A."/>
            <person name="Chen A."/>
            <person name="Palaniappan K."/>
            <person name="Land M."/>
            <person name="Hauser L."/>
            <person name="Chang Y."/>
            <person name="Jeffries C."/>
            <person name="Rohde M."/>
            <person name="Spring S."/>
            <person name="Goker M."/>
            <person name="Wirth R."/>
            <person name="Woyke T."/>
            <person name="Bristow J."/>
            <person name="Eisen J."/>
            <person name="Markowitz V."/>
            <person name="Hugenholtz P."/>
            <person name="Klenk H."/>
            <person name="Kyrpides N."/>
        </authorList>
    </citation>
    <scope>NUCLEOTIDE SEQUENCE [LARGE SCALE GENOMIC DNA]</scope>
    <source>
        <strain evidence="4">DSM 14429 / JCM 11212 / NBRC 100878 / IC-017</strain>
    </source>
</reference>
<dbReference type="CAZy" id="GT4">
    <property type="family name" value="Glycosyltransferase Family 4"/>
</dbReference>
<dbReference type="GeneID" id="9751382"/>
<dbReference type="STRING" id="572478.Vdis_0464"/>
<evidence type="ECO:0000313" key="4">
    <source>
        <dbReference type="Proteomes" id="UP000006681"/>
    </source>
</evidence>
<feature type="domain" description="Glycosyltransferase subfamily 4-like N-terminal" evidence="2">
    <location>
        <begin position="15"/>
        <end position="175"/>
    </location>
</feature>
<dbReference type="GO" id="GO:0004377">
    <property type="term" value="F:GDP-Man:Man(3)GlcNAc(2)-PP-Dol alpha-1,2-mannosyltransferase activity"/>
    <property type="evidence" value="ECO:0007669"/>
    <property type="project" value="InterPro"/>
</dbReference>
<keyword evidence="4" id="KW-1185">Reference proteome</keyword>
<dbReference type="InterPro" id="IPR028098">
    <property type="entry name" value="Glyco_trans_4-like_N"/>
</dbReference>
<dbReference type="SUPFAM" id="SSF53756">
    <property type="entry name" value="UDP-Glycosyltransferase/glycogen phosphorylase"/>
    <property type="match status" value="1"/>
</dbReference>
<sequence length="369" mass="41644">MLKVVLLTNTINRAGGAEQVTLAMYKALTSLSNVKVLVLGREELRPELLKLWVPGNLLKDFVSHYIYVRRFDHELHKLLNYDLIVNTRSNEILAPAHVHYFHWVFSPYGVKDTEALAYYKLAYNIKDGIVRHAIRHVLHYILAKFSKVTLANSKYTANLLKDLGIKAHVLYPPVKASEIATRAESLIRDKKPIVITISRIDNGKSLEILPMVAFKIKSMRFILVGSLANYDYYMKLVKLSKALGLDNFIIMPNLPKDKLYDLLAISSIYLHTAHHEQFGISIVEGMAAGCIPVVHRSGGPYEDILDKSDGIYGFSYGDIDELISIINNISIMNKGELADLRKNALRRALSFDEGVFIAKFRSIISSLIS</sequence>
<dbReference type="Pfam" id="PF00534">
    <property type="entry name" value="Glycos_transf_1"/>
    <property type="match status" value="1"/>
</dbReference>
<dbReference type="PANTHER" id="PTHR45919:SF1">
    <property type="entry name" value="GDP-MAN:MAN(3)GLCNAC(2)-PP-DOL ALPHA-1,2-MANNOSYLTRANSFERASE"/>
    <property type="match status" value="1"/>
</dbReference>
<dbReference type="Pfam" id="PF13439">
    <property type="entry name" value="Glyco_transf_4"/>
    <property type="match status" value="1"/>
</dbReference>
<dbReference type="eggNOG" id="arCOG01403">
    <property type="taxonomic scope" value="Archaea"/>
</dbReference>
<feature type="domain" description="Glycosyl transferase family 1" evidence="1">
    <location>
        <begin position="181"/>
        <end position="344"/>
    </location>
</feature>
<dbReference type="EMBL" id="CP002100">
    <property type="protein sequence ID" value="ADN49864.1"/>
    <property type="molecule type" value="Genomic_DNA"/>
</dbReference>
<dbReference type="HOGENOM" id="CLU_017896_3_0_2"/>
<dbReference type="InterPro" id="IPR038013">
    <property type="entry name" value="ALG11"/>
</dbReference>
<dbReference type="GO" id="GO:0016020">
    <property type="term" value="C:membrane"/>
    <property type="evidence" value="ECO:0007669"/>
    <property type="project" value="TreeGrafter"/>
</dbReference>
<dbReference type="Gene3D" id="3.40.50.2000">
    <property type="entry name" value="Glycogen Phosphorylase B"/>
    <property type="match status" value="1"/>
</dbReference>
<dbReference type="GO" id="GO:0006487">
    <property type="term" value="P:protein N-linked glycosylation"/>
    <property type="evidence" value="ECO:0007669"/>
    <property type="project" value="TreeGrafter"/>
</dbReference>
<dbReference type="KEGG" id="vdi:Vdis_0464"/>
<protein>
    <submittedName>
        <fullName evidence="3">Glycosyl transferase group 1</fullName>
    </submittedName>
</protein>
<organism evidence="3 4">
    <name type="scientific">Vulcanisaeta distributa (strain DSM 14429 / JCM 11212 / NBRC 100878 / IC-017)</name>
    <dbReference type="NCBI Taxonomy" id="572478"/>
    <lineage>
        <taxon>Archaea</taxon>
        <taxon>Thermoproteota</taxon>
        <taxon>Thermoprotei</taxon>
        <taxon>Thermoproteales</taxon>
        <taxon>Thermoproteaceae</taxon>
        <taxon>Vulcanisaeta</taxon>
    </lineage>
</organism>
<evidence type="ECO:0000259" key="2">
    <source>
        <dbReference type="Pfam" id="PF13439"/>
    </source>
</evidence>
<evidence type="ECO:0000259" key="1">
    <source>
        <dbReference type="Pfam" id="PF00534"/>
    </source>
</evidence>
<dbReference type="Proteomes" id="UP000006681">
    <property type="component" value="Chromosome"/>
</dbReference>
<accession>E1QUD8</accession>
<dbReference type="InterPro" id="IPR001296">
    <property type="entry name" value="Glyco_trans_1"/>
</dbReference>
<reference evidence="3 4" key="1">
    <citation type="journal article" date="2010" name="Stand. Genomic Sci.">
        <title>Complete genome sequence of Vulcanisaeta distributa type strain (IC-017).</title>
        <authorList>
            <person name="Mavromatis K."/>
            <person name="Sikorski J."/>
            <person name="Pabst E."/>
            <person name="Teshima H."/>
            <person name="Lapidus A."/>
            <person name="Lucas S."/>
            <person name="Nolan M."/>
            <person name="Glavina Del Rio T."/>
            <person name="Cheng J.F."/>
            <person name="Bruce D."/>
            <person name="Goodwin L."/>
            <person name="Pitluck S."/>
            <person name="Liolios K."/>
            <person name="Ivanova N."/>
            <person name="Mikhailova N."/>
            <person name="Pati A."/>
            <person name="Chen A."/>
            <person name="Palaniappan K."/>
            <person name="Land M."/>
            <person name="Hauser L."/>
            <person name="Chang Y.J."/>
            <person name="Jeffries C.D."/>
            <person name="Rohde M."/>
            <person name="Spring S."/>
            <person name="Goker M."/>
            <person name="Wirth R."/>
            <person name="Woyke T."/>
            <person name="Bristow J."/>
            <person name="Eisen J.A."/>
            <person name="Markowitz V."/>
            <person name="Hugenholtz P."/>
            <person name="Klenk H.P."/>
            <person name="Kyrpides N.C."/>
        </authorList>
    </citation>
    <scope>NUCLEOTIDE SEQUENCE [LARGE SCALE GENOMIC DNA]</scope>
    <source>
        <strain evidence="4">DSM 14429 / JCM 11212 / NBRC 100878 / IC-017</strain>
    </source>
</reference>
<keyword evidence="3" id="KW-0808">Transferase</keyword>
<dbReference type="OrthoDB" id="29010at2157"/>
<dbReference type="PANTHER" id="PTHR45919">
    <property type="entry name" value="GDP-MAN:MAN(3)GLCNAC(2)-PP-DOL ALPHA-1,2-MANNOSYLTRANSFERASE"/>
    <property type="match status" value="1"/>
</dbReference>